<organism evidence="6 7">
    <name type="scientific">Vibrio amylolyticus</name>
    <dbReference type="NCBI Taxonomy" id="2847292"/>
    <lineage>
        <taxon>Bacteria</taxon>
        <taxon>Pseudomonadati</taxon>
        <taxon>Pseudomonadota</taxon>
        <taxon>Gammaproteobacteria</taxon>
        <taxon>Vibrionales</taxon>
        <taxon>Vibrionaceae</taxon>
        <taxon>Vibrio</taxon>
    </lineage>
</organism>
<feature type="chain" id="PRO_5040810028" evidence="3">
    <location>
        <begin position="30"/>
        <end position="648"/>
    </location>
</feature>
<dbReference type="CDD" id="cd13401">
    <property type="entry name" value="Slt70-like"/>
    <property type="match status" value="1"/>
</dbReference>
<dbReference type="SUPFAM" id="SSF53955">
    <property type="entry name" value="Lysozyme-like"/>
    <property type="match status" value="1"/>
</dbReference>
<dbReference type="InterPro" id="IPR008258">
    <property type="entry name" value="Transglycosylase_SLT_dom_1"/>
</dbReference>
<dbReference type="GO" id="GO:0042597">
    <property type="term" value="C:periplasmic space"/>
    <property type="evidence" value="ECO:0007669"/>
    <property type="project" value="InterPro"/>
</dbReference>
<dbReference type="RefSeq" id="WP_248009961.1">
    <property type="nucleotide sequence ID" value="NZ_JAJHVV010000010.1"/>
</dbReference>
<feature type="domain" description="Lytic transglycosylase superhelical linker" evidence="5">
    <location>
        <begin position="412"/>
        <end position="475"/>
    </location>
</feature>
<name>A0A9X1XM77_9VIBR</name>
<dbReference type="EC" id="4.2.2.-" evidence="6"/>
<dbReference type="SUPFAM" id="SSF48435">
    <property type="entry name" value="Bacterial muramidases"/>
    <property type="match status" value="1"/>
</dbReference>
<accession>A0A9X1XM77</accession>
<dbReference type="NCBIfam" id="NF008631">
    <property type="entry name" value="PRK11619.1"/>
    <property type="match status" value="1"/>
</dbReference>
<evidence type="ECO:0000259" key="4">
    <source>
        <dbReference type="Pfam" id="PF01464"/>
    </source>
</evidence>
<keyword evidence="7" id="KW-1185">Reference proteome</keyword>
<dbReference type="Pfam" id="PF01464">
    <property type="entry name" value="SLT"/>
    <property type="match status" value="1"/>
</dbReference>
<dbReference type="PANTHER" id="PTHR37423:SF5">
    <property type="entry name" value="SOLUBLE LYTIC MUREIN TRANSGLYCOSYLASE"/>
    <property type="match status" value="1"/>
</dbReference>
<evidence type="ECO:0000313" key="6">
    <source>
        <dbReference type="EMBL" id="MCK6264885.1"/>
    </source>
</evidence>
<feature type="signal peptide" evidence="3">
    <location>
        <begin position="1"/>
        <end position="29"/>
    </location>
</feature>
<dbReference type="PANTHER" id="PTHR37423">
    <property type="entry name" value="SOLUBLE LYTIC MUREIN TRANSGLYCOSYLASE-RELATED"/>
    <property type="match status" value="1"/>
</dbReference>
<evidence type="ECO:0000259" key="5">
    <source>
        <dbReference type="Pfam" id="PF14718"/>
    </source>
</evidence>
<dbReference type="Proteomes" id="UP001139559">
    <property type="component" value="Unassembled WGS sequence"/>
</dbReference>
<dbReference type="InterPro" id="IPR037061">
    <property type="entry name" value="Lytic_TGlycoase_superhlx_L_sf"/>
</dbReference>
<dbReference type="Gene3D" id="1.25.20.10">
    <property type="entry name" value="Bacterial muramidases"/>
    <property type="match status" value="1"/>
</dbReference>
<dbReference type="Gene3D" id="1.10.1240.20">
    <property type="entry name" value="Lytic transglycosylase, superhelical linker domain"/>
    <property type="match status" value="1"/>
</dbReference>
<evidence type="ECO:0000313" key="7">
    <source>
        <dbReference type="Proteomes" id="UP001139559"/>
    </source>
</evidence>
<dbReference type="InterPro" id="IPR012289">
    <property type="entry name" value="Lytic_TGlycosylase_superhlx_L"/>
</dbReference>
<dbReference type="Pfam" id="PF14718">
    <property type="entry name" value="SLT_L"/>
    <property type="match status" value="1"/>
</dbReference>
<dbReference type="InterPro" id="IPR008939">
    <property type="entry name" value="Lytic_TGlycosylase_superhlx_U"/>
</dbReference>
<evidence type="ECO:0000256" key="1">
    <source>
        <dbReference type="ARBA" id="ARBA00007734"/>
    </source>
</evidence>
<feature type="domain" description="Transglycosylase SLT" evidence="4">
    <location>
        <begin position="489"/>
        <end position="601"/>
    </location>
</feature>
<gene>
    <name evidence="6" type="primary">sltY</name>
    <name evidence="6" type="ORF">KP803_16525</name>
</gene>
<dbReference type="GO" id="GO:0016829">
    <property type="term" value="F:lyase activity"/>
    <property type="evidence" value="ECO:0007669"/>
    <property type="project" value="UniProtKB-KW"/>
</dbReference>
<dbReference type="EMBL" id="JAJHVV010000010">
    <property type="protein sequence ID" value="MCK6264885.1"/>
    <property type="molecule type" value="Genomic_DNA"/>
</dbReference>
<proteinExistence type="inferred from homology"/>
<sequence length="648" mass="74912">MKSLSFVKPQRLLSSMIAMSSLICGTSYAESLDLPSQRKLYQQAQDLLDTNQVDQYLNLRPKIASYPLTPYVDYRAFYAQLDEKSPKQVNDFIRDYNDFPFSYRVRAPYLDQLASQKEWQRFLEFQTKPPKGETYLCHYYYAHAQTGNREEAFEGASKLWLSGDSVADACDPLFKLWEKAGHKTDQVILERMQLAFKENNSRLMGYLAKQLDSSASKKAAKDMKALYASPSSVGAFAKKQKVTLFNQQQSELALKKLARKDAEKAQSRFDKVVEGQKFSTDKAQELADFIAFRLINTESDELALWRDSVIKTTQNRSLIERRIRLSIQHVDWNGVQAWADLLPKSYRQVPRWQYWLARSEIALGEAHNGHLRLEKIMGLRNFYSVAAAKEMKQSIQYPVTTITLDKSVIKPYQSTLTRIQELLELDKIAAAKNEWRWLLQRSSSVEKEMLAAYASMKQWHHLSVTASISAKMWDNTSIRFPVAHQQWFNLYADKHDIDPITLMSLARQESALDSEARSPVGARGIMQIMPSTAKYTAKKYQLSYQGKSELYEIGKNIEIGSHYLDGLLERYDNNRIFALAAYNAGPHRVTQWRKRTDEKLDAYAFIESIPFKETRGYVQNILMFETYYRDLMGVDGAFLNEHEVKTKY</sequence>
<dbReference type="Gene3D" id="1.10.530.10">
    <property type="match status" value="1"/>
</dbReference>
<comment type="caution">
    <text evidence="6">The sequence shown here is derived from an EMBL/GenBank/DDBJ whole genome shotgun (WGS) entry which is preliminary data.</text>
</comment>
<comment type="similarity">
    <text evidence="1">Belongs to the transglycosylase Slt family.</text>
</comment>
<dbReference type="GO" id="GO:0004553">
    <property type="term" value="F:hydrolase activity, hydrolyzing O-glycosyl compounds"/>
    <property type="evidence" value="ECO:0007669"/>
    <property type="project" value="InterPro"/>
</dbReference>
<keyword evidence="6" id="KW-0456">Lyase</keyword>
<reference evidence="6" key="1">
    <citation type="submission" date="2021-11" db="EMBL/GenBank/DDBJ databases">
        <title>Vibrio ZSDE26 sp. nov. and Vibrio ZSDZ34 sp. nov., isolated from coastal seawater in Qingdao.</title>
        <authorList>
            <person name="Zhang P."/>
        </authorList>
    </citation>
    <scope>NUCLEOTIDE SEQUENCE</scope>
    <source>
        <strain evidence="6">ZSDE26</strain>
    </source>
</reference>
<dbReference type="InterPro" id="IPR023346">
    <property type="entry name" value="Lysozyme-like_dom_sf"/>
</dbReference>
<evidence type="ECO:0000256" key="3">
    <source>
        <dbReference type="SAM" id="SignalP"/>
    </source>
</evidence>
<keyword evidence="2 3" id="KW-0732">Signal</keyword>
<dbReference type="AlphaFoldDB" id="A0A9X1XM77"/>
<protein>
    <submittedName>
        <fullName evidence="6">Murein transglycosylase</fullName>
        <ecNumber evidence="6">4.2.2.-</ecNumber>
    </submittedName>
</protein>
<evidence type="ECO:0000256" key="2">
    <source>
        <dbReference type="ARBA" id="ARBA00022729"/>
    </source>
</evidence>